<dbReference type="EMBL" id="CM032182">
    <property type="protein sequence ID" value="KAG7097183.1"/>
    <property type="molecule type" value="Genomic_DNA"/>
</dbReference>
<dbReference type="KEGG" id="more:E1B28_004555"/>
<keyword evidence="3" id="KW-1185">Reference proteome</keyword>
<organism evidence="2 3">
    <name type="scientific">Marasmius oreades</name>
    <name type="common">fairy-ring Marasmius</name>
    <dbReference type="NCBI Taxonomy" id="181124"/>
    <lineage>
        <taxon>Eukaryota</taxon>
        <taxon>Fungi</taxon>
        <taxon>Dikarya</taxon>
        <taxon>Basidiomycota</taxon>
        <taxon>Agaricomycotina</taxon>
        <taxon>Agaricomycetes</taxon>
        <taxon>Agaricomycetidae</taxon>
        <taxon>Agaricales</taxon>
        <taxon>Marasmiineae</taxon>
        <taxon>Marasmiaceae</taxon>
        <taxon>Marasmius</taxon>
    </lineage>
</organism>
<dbReference type="OrthoDB" id="2864791at2759"/>
<dbReference type="GeneID" id="66073631"/>
<proteinExistence type="predicted"/>
<gene>
    <name evidence="2" type="ORF">E1B28_004555</name>
</gene>
<sequence>MFRRTPQLARVTRTCSFQRSLPASNRQYRRVKSLSGSTSDARDERLLKKLEAQLTAVKEQIKADEQDAIGILDKFAKNSQIENHNAYFWERILNNDDRRQLSEHGINSMEDLQAAYHEADIAMTSPPFPKLESLEPRLQVAHELHKLIPERIAAARRARSSSTLKRFFGGLI</sequence>
<accession>A0A9P8AD70</accession>
<dbReference type="RefSeq" id="XP_043013653.1">
    <property type="nucleotide sequence ID" value="XM_043149051.1"/>
</dbReference>
<name>A0A9P8AD70_9AGAR</name>
<comment type="caution">
    <text evidence="2">The sequence shown here is derived from an EMBL/GenBank/DDBJ whole genome shotgun (WGS) entry which is preliminary data.</text>
</comment>
<evidence type="ECO:0000313" key="3">
    <source>
        <dbReference type="Proteomes" id="UP001049176"/>
    </source>
</evidence>
<evidence type="ECO:0000256" key="1">
    <source>
        <dbReference type="SAM" id="Coils"/>
    </source>
</evidence>
<protein>
    <submittedName>
        <fullName evidence="2">Uncharacterized protein</fullName>
    </submittedName>
</protein>
<dbReference type="Proteomes" id="UP001049176">
    <property type="component" value="Chromosome 2"/>
</dbReference>
<reference evidence="2" key="1">
    <citation type="journal article" date="2021" name="Genome Biol. Evol.">
        <title>The assembled and annotated genome of the fairy-ring fungus Marasmius oreades.</title>
        <authorList>
            <person name="Hiltunen M."/>
            <person name="Ament-Velasquez S.L."/>
            <person name="Johannesson H."/>
        </authorList>
    </citation>
    <scope>NUCLEOTIDE SEQUENCE</scope>
    <source>
        <strain evidence="2">03SP1</strain>
    </source>
</reference>
<evidence type="ECO:0000313" key="2">
    <source>
        <dbReference type="EMBL" id="KAG7097183.1"/>
    </source>
</evidence>
<dbReference type="AlphaFoldDB" id="A0A9P8AD70"/>
<feature type="coiled-coil region" evidence="1">
    <location>
        <begin position="40"/>
        <end position="67"/>
    </location>
</feature>
<keyword evidence="1" id="KW-0175">Coiled coil</keyword>